<reference evidence="5 6" key="1">
    <citation type="submission" date="2012-06" db="EMBL/GenBank/DDBJ databases">
        <title>The complete chromosome of genome of Turneriella parva DSM 21527.</title>
        <authorList>
            <consortium name="US DOE Joint Genome Institute (JGI-PGF)"/>
            <person name="Lucas S."/>
            <person name="Han J."/>
            <person name="Lapidus A."/>
            <person name="Bruce D."/>
            <person name="Goodwin L."/>
            <person name="Pitluck S."/>
            <person name="Peters L."/>
            <person name="Kyrpides N."/>
            <person name="Mavromatis K."/>
            <person name="Ivanova N."/>
            <person name="Mikhailova N."/>
            <person name="Chertkov O."/>
            <person name="Detter J.C."/>
            <person name="Tapia R."/>
            <person name="Han C."/>
            <person name="Land M."/>
            <person name="Hauser L."/>
            <person name="Markowitz V."/>
            <person name="Cheng J.-F."/>
            <person name="Hugenholtz P."/>
            <person name="Woyke T."/>
            <person name="Wu D."/>
            <person name="Gronow S."/>
            <person name="Wellnitz S."/>
            <person name="Brambilla E."/>
            <person name="Klenk H.-P."/>
            <person name="Eisen J.A."/>
        </authorList>
    </citation>
    <scope>NUCLEOTIDE SEQUENCE [LARGE SCALE GENOMIC DNA]</scope>
    <source>
        <strain evidence="6">ATCC BAA-1111 / DSM 21527 / NCTC 11395 / H</strain>
    </source>
</reference>
<dbReference type="Gene3D" id="3.90.79.10">
    <property type="entry name" value="Nucleoside Triphosphate Pyrophosphohydrolase"/>
    <property type="match status" value="1"/>
</dbReference>
<dbReference type="AlphaFoldDB" id="I4B0G3"/>
<evidence type="ECO:0000256" key="3">
    <source>
        <dbReference type="RuleBase" id="RU003476"/>
    </source>
</evidence>
<dbReference type="CDD" id="cd03671">
    <property type="entry name" value="NUDIX_Ap4A_hydrolase_plant_like"/>
    <property type="match status" value="1"/>
</dbReference>
<sequence>MPEKNLPYRPNVGIVVFNDAGEALVGERLDNPGAWQYPQGGVDEGENFDAAARRELYEETGIAVDAFVAVTSDFLYYDFPPDLVIPGLTNRYAGQKQRWYLAYWNHPAESANLKTHTQEFARVRFMPMAEATNQIVPFKRDIYQALEREFLPLMQNFLSR</sequence>
<dbReference type="SUPFAM" id="SSF55811">
    <property type="entry name" value="Nudix"/>
    <property type="match status" value="1"/>
</dbReference>
<dbReference type="GO" id="GO:0019693">
    <property type="term" value="P:ribose phosphate metabolic process"/>
    <property type="evidence" value="ECO:0007669"/>
    <property type="project" value="TreeGrafter"/>
</dbReference>
<dbReference type="GO" id="GO:0034432">
    <property type="term" value="F:bis(5'-adenosyl)-pentaphosphatase activity"/>
    <property type="evidence" value="ECO:0007669"/>
    <property type="project" value="TreeGrafter"/>
</dbReference>
<dbReference type="HOGENOM" id="CLU_087195_3_0_12"/>
<dbReference type="InterPro" id="IPR000086">
    <property type="entry name" value="NUDIX_hydrolase_dom"/>
</dbReference>
<dbReference type="InterPro" id="IPR022927">
    <property type="entry name" value="RppH"/>
</dbReference>
<evidence type="ECO:0000313" key="5">
    <source>
        <dbReference type="EMBL" id="AFM10770.1"/>
    </source>
</evidence>
<evidence type="ECO:0000313" key="6">
    <source>
        <dbReference type="Proteomes" id="UP000006048"/>
    </source>
</evidence>
<dbReference type="PROSITE" id="PS51462">
    <property type="entry name" value="NUDIX"/>
    <property type="match status" value="1"/>
</dbReference>
<comment type="similarity">
    <text evidence="3">Belongs to the Nudix hydrolase family.</text>
</comment>
<name>I4B0G3_TURPD</name>
<comment type="cofactor">
    <cofactor evidence="1">
        <name>Mn(2+)</name>
        <dbReference type="ChEBI" id="CHEBI:29035"/>
    </cofactor>
</comment>
<dbReference type="STRING" id="869212.Turpa_0108"/>
<evidence type="ECO:0000256" key="2">
    <source>
        <dbReference type="ARBA" id="ARBA00022801"/>
    </source>
</evidence>
<dbReference type="PROSITE" id="PS00893">
    <property type="entry name" value="NUDIX_BOX"/>
    <property type="match status" value="1"/>
</dbReference>
<dbReference type="PANTHER" id="PTHR11839">
    <property type="entry name" value="UDP/ADP-SUGAR PYROPHOSPHATASE"/>
    <property type="match status" value="1"/>
</dbReference>
<keyword evidence="2 3" id="KW-0378">Hydrolase</keyword>
<dbReference type="InterPro" id="IPR015797">
    <property type="entry name" value="NUDIX_hydrolase-like_dom_sf"/>
</dbReference>
<dbReference type="PATRIC" id="fig|869212.3.peg.67"/>
<dbReference type="PANTHER" id="PTHR11839:SF22">
    <property type="entry name" value="NUDIX HYDROLASE 26, CHLOROPLASTIC"/>
    <property type="match status" value="1"/>
</dbReference>
<organism evidence="5 6">
    <name type="scientific">Turneriella parva (strain ATCC BAA-1111 / DSM 21527 / NCTC 11395 / H)</name>
    <name type="common">Leptospira parva</name>
    <dbReference type="NCBI Taxonomy" id="869212"/>
    <lineage>
        <taxon>Bacteria</taxon>
        <taxon>Pseudomonadati</taxon>
        <taxon>Spirochaetota</taxon>
        <taxon>Spirochaetia</taxon>
        <taxon>Leptospirales</taxon>
        <taxon>Leptospiraceae</taxon>
        <taxon>Turneriella</taxon>
    </lineage>
</organism>
<dbReference type="EMBL" id="CP002959">
    <property type="protein sequence ID" value="AFM10770.1"/>
    <property type="molecule type" value="Genomic_DNA"/>
</dbReference>
<dbReference type="GO" id="GO:0006753">
    <property type="term" value="P:nucleoside phosphate metabolic process"/>
    <property type="evidence" value="ECO:0007669"/>
    <property type="project" value="TreeGrafter"/>
</dbReference>
<gene>
    <name evidence="5" type="ordered locus">Turpa_0108</name>
</gene>
<dbReference type="KEGG" id="tpx:Turpa_0108"/>
<dbReference type="OrthoDB" id="9787476at2"/>
<accession>I4B0G3</accession>
<protein>
    <submittedName>
        <fullName evidence="5">NUDIX hydrolase</fullName>
    </submittedName>
</protein>
<dbReference type="Proteomes" id="UP000006048">
    <property type="component" value="Chromosome"/>
</dbReference>
<dbReference type="RefSeq" id="WP_014801291.1">
    <property type="nucleotide sequence ID" value="NC_018020.1"/>
</dbReference>
<dbReference type="InterPro" id="IPR020476">
    <property type="entry name" value="Nudix_hydrolase"/>
</dbReference>
<proteinExistence type="inferred from homology"/>
<evidence type="ECO:0000256" key="1">
    <source>
        <dbReference type="ARBA" id="ARBA00001936"/>
    </source>
</evidence>
<keyword evidence="6" id="KW-1185">Reference proteome</keyword>
<evidence type="ECO:0000259" key="4">
    <source>
        <dbReference type="PROSITE" id="PS51462"/>
    </source>
</evidence>
<dbReference type="PRINTS" id="PR00502">
    <property type="entry name" value="NUDIXFAMILY"/>
</dbReference>
<dbReference type="NCBIfam" id="NF001938">
    <property type="entry name" value="PRK00714.1-5"/>
    <property type="match status" value="1"/>
</dbReference>
<dbReference type="Pfam" id="PF00293">
    <property type="entry name" value="NUDIX"/>
    <property type="match status" value="1"/>
</dbReference>
<dbReference type="InterPro" id="IPR020084">
    <property type="entry name" value="NUDIX_hydrolase_CS"/>
</dbReference>
<feature type="domain" description="Nudix hydrolase" evidence="4">
    <location>
        <begin position="7"/>
        <end position="148"/>
    </location>
</feature>
<dbReference type="GO" id="GO:0008893">
    <property type="term" value="F:guanosine-3',5'-bis(diphosphate) 3'-diphosphatase activity"/>
    <property type="evidence" value="ECO:0007669"/>
    <property type="project" value="TreeGrafter"/>
</dbReference>